<dbReference type="EMBL" id="JH393257">
    <property type="protein sequence ID" value="EHJ93531.1"/>
    <property type="molecule type" value="Genomic_DNA"/>
</dbReference>
<evidence type="ECO:0000313" key="2">
    <source>
        <dbReference type="Proteomes" id="UP000005756"/>
    </source>
</evidence>
<evidence type="ECO:0000313" key="1">
    <source>
        <dbReference type="EMBL" id="EHJ93531.1"/>
    </source>
</evidence>
<name>A0A7U9C2V8_9GAMM</name>
<dbReference type="AlphaFoldDB" id="A0A7U9C2V8"/>
<protein>
    <submittedName>
        <fullName evidence="1">Uncharacterized protein</fullName>
    </submittedName>
</protein>
<accession>A0A7U9C2V8</accession>
<dbReference type="Proteomes" id="UP000005756">
    <property type="component" value="Unassembled WGS sequence"/>
</dbReference>
<gene>
    <name evidence="1" type="ORF">KUC_0478</name>
</gene>
<sequence>MQTYLTKAALPHLSKGDTIITTSCLSPWRWDLNLLISWT</sequence>
<organism evidence="1 2">
    <name type="scientific">Vreelandella boliviensis LC1</name>
    <dbReference type="NCBI Taxonomy" id="1072583"/>
    <lineage>
        <taxon>Bacteria</taxon>
        <taxon>Pseudomonadati</taxon>
        <taxon>Pseudomonadota</taxon>
        <taxon>Gammaproteobacteria</taxon>
        <taxon>Oceanospirillales</taxon>
        <taxon>Halomonadaceae</taxon>
        <taxon>Vreelandella</taxon>
    </lineage>
</organism>
<proteinExistence type="predicted"/>
<reference evidence="1 2" key="1">
    <citation type="submission" date="2011-10" db="EMBL/GenBank/DDBJ databases">
        <authorList>
            <person name="Quillaguamn J."/>
            <person name="Guzmn D."/>
            <person name="Balderrama-Subieta A."/>
            <person name="Cardona-Ortuo C."/>
            <person name="Guevara-Martnez M."/>
            <person name="Callisaya-Quispe N."/>
        </authorList>
    </citation>
    <scope>NUCLEOTIDE SEQUENCE [LARGE SCALE GENOMIC DNA]</scope>
    <source>
        <strain evidence="1 2">LC1</strain>
    </source>
</reference>